<protein>
    <recommendedName>
        <fullName evidence="1">PAS domain-containing protein</fullName>
    </recommendedName>
</protein>
<feature type="non-terminal residue" evidence="2">
    <location>
        <position position="64"/>
    </location>
</feature>
<reference evidence="2" key="1">
    <citation type="submission" date="2018-05" db="EMBL/GenBank/DDBJ databases">
        <authorList>
            <person name="Lanie J.A."/>
            <person name="Ng W.-L."/>
            <person name="Kazmierczak K.M."/>
            <person name="Andrzejewski T.M."/>
            <person name="Davidsen T.M."/>
            <person name="Wayne K.J."/>
            <person name="Tettelin H."/>
            <person name="Glass J.I."/>
            <person name="Rusch D."/>
            <person name="Podicherti R."/>
            <person name="Tsui H.-C.T."/>
            <person name="Winkler M.E."/>
        </authorList>
    </citation>
    <scope>NUCLEOTIDE SEQUENCE</scope>
</reference>
<evidence type="ECO:0000259" key="1">
    <source>
        <dbReference type="PROSITE" id="PS50112"/>
    </source>
</evidence>
<feature type="domain" description="PAS" evidence="1">
    <location>
        <begin position="3"/>
        <end position="41"/>
    </location>
</feature>
<dbReference type="Pfam" id="PF13188">
    <property type="entry name" value="PAS_8"/>
    <property type="match status" value="1"/>
</dbReference>
<organism evidence="2">
    <name type="scientific">marine metagenome</name>
    <dbReference type="NCBI Taxonomy" id="408172"/>
    <lineage>
        <taxon>unclassified sequences</taxon>
        <taxon>metagenomes</taxon>
        <taxon>ecological metagenomes</taxon>
    </lineage>
</organism>
<proteinExistence type="predicted"/>
<gene>
    <name evidence="2" type="ORF">METZ01_LOCUS507242</name>
</gene>
<feature type="non-terminal residue" evidence="2">
    <location>
        <position position="1"/>
    </location>
</feature>
<evidence type="ECO:0000313" key="2">
    <source>
        <dbReference type="EMBL" id="SVE54388.1"/>
    </source>
</evidence>
<dbReference type="SUPFAM" id="SSF55785">
    <property type="entry name" value="PYP-like sensor domain (PAS domain)"/>
    <property type="match status" value="1"/>
</dbReference>
<dbReference type="Gene3D" id="3.30.450.20">
    <property type="entry name" value="PAS domain"/>
    <property type="match status" value="1"/>
</dbReference>
<dbReference type="InterPro" id="IPR000014">
    <property type="entry name" value="PAS"/>
</dbReference>
<dbReference type="AlphaFoldDB" id="A0A383EE68"/>
<dbReference type="EMBL" id="UINC01224670">
    <property type="protein sequence ID" value="SVE54388.1"/>
    <property type="molecule type" value="Genomic_DNA"/>
</dbReference>
<name>A0A383EE68_9ZZZZ</name>
<dbReference type="InterPro" id="IPR035965">
    <property type="entry name" value="PAS-like_dom_sf"/>
</dbReference>
<dbReference type="PROSITE" id="PS50112">
    <property type="entry name" value="PAS"/>
    <property type="match status" value="1"/>
</dbReference>
<sequence>VPQDSVHKRLLDHLKTGVVLLDNRLRLLYLNTAAESLLGVSDRKANQLFIGDVIFKAEEDISDM</sequence>
<accession>A0A383EE68</accession>